<dbReference type="InterPro" id="IPR031157">
    <property type="entry name" value="G_TR_CS"/>
</dbReference>
<dbReference type="Gene3D" id="3.40.50.300">
    <property type="entry name" value="P-loop containing nucleotide triphosphate hydrolases"/>
    <property type="match status" value="1"/>
</dbReference>
<evidence type="ECO:0000256" key="3">
    <source>
        <dbReference type="HAMAP-Rule" id="MF_00849"/>
    </source>
</evidence>
<dbReference type="InterPro" id="IPR000795">
    <property type="entry name" value="T_Tr_GTP-bd_dom"/>
</dbReference>
<dbReference type="EMBL" id="BAAALF010000112">
    <property type="protein sequence ID" value="GAA1254955.1"/>
    <property type="molecule type" value="Genomic_DNA"/>
</dbReference>
<comment type="similarity">
    <text evidence="3">Belongs to the TRAFAC class translation factor GTPase superfamily. Classic translation factor GTPase family. BipA subfamily.</text>
</comment>
<dbReference type="InterPro" id="IPR042116">
    <property type="entry name" value="TypA/BipA_C"/>
</dbReference>
<dbReference type="Pfam" id="PF00679">
    <property type="entry name" value="EFG_C"/>
    <property type="match status" value="1"/>
</dbReference>
<dbReference type="SUPFAM" id="SSF54980">
    <property type="entry name" value="EF-G C-terminal domain-like"/>
    <property type="match status" value="2"/>
</dbReference>
<reference evidence="7" key="1">
    <citation type="journal article" date="2019" name="Int. J. Syst. Evol. Microbiol.">
        <title>The Global Catalogue of Microorganisms (GCM) 10K type strain sequencing project: providing services to taxonomists for standard genome sequencing and annotation.</title>
        <authorList>
            <consortium name="The Broad Institute Genomics Platform"/>
            <consortium name="The Broad Institute Genome Sequencing Center for Infectious Disease"/>
            <person name="Wu L."/>
            <person name="Ma J."/>
        </authorList>
    </citation>
    <scope>NUCLEOTIDE SEQUENCE [LARGE SCALE GENOMIC DNA]</scope>
    <source>
        <strain evidence="7">JCM 13004</strain>
    </source>
</reference>
<dbReference type="Gene3D" id="2.40.30.10">
    <property type="entry name" value="Translation factors"/>
    <property type="match status" value="1"/>
</dbReference>
<protein>
    <recommendedName>
        <fullName evidence="3">Large ribosomal subunit assembly factor BipA</fullName>
        <ecNumber evidence="3">3.6.5.-</ecNumber>
    </recommendedName>
    <alternativeName>
        <fullName evidence="3">GTP-binding protein BipA</fullName>
    </alternativeName>
</protein>
<dbReference type="PROSITE" id="PS51722">
    <property type="entry name" value="G_TR_2"/>
    <property type="match status" value="1"/>
</dbReference>
<evidence type="ECO:0000256" key="4">
    <source>
        <dbReference type="SAM" id="MobiDB-lite"/>
    </source>
</evidence>
<dbReference type="CDD" id="cd03691">
    <property type="entry name" value="BipA_TypA_II"/>
    <property type="match status" value="1"/>
</dbReference>
<dbReference type="PRINTS" id="PR00315">
    <property type="entry name" value="ELONGATNFCT"/>
</dbReference>
<proteinExistence type="inferred from homology"/>
<evidence type="ECO:0000259" key="5">
    <source>
        <dbReference type="PROSITE" id="PS51722"/>
    </source>
</evidence>
<dbReference type="SUPFAM" id="SSF52540">
    <property type="entry name" value="P-loop containing nucleoside triphosphate hydrolases"/>
    <property type="match status" value="1"/>
</dbReference>
<dbReference type="EC" id="3.6.5.-" evidence="3"/>
<dbReference type="SUPFAM" id="SSF50447">
    <property type="entry name" value="Translation proteins"/>
    <property type="match status" value="1"/>
</dbReference>
<dbReference type="InterPro" id="IPR005225">
    <property type="entry name" value="Small_GTP-bd"/>
</dbReference>
<keyword evidence="3" id="KW-0690">Ribosome biogenesis</keyword>
<accession>A0ABP4HBH6</accession>
<dbReference type="InterPro" id="IPR047041">
    <property type="entry name" value="BipA_GTP-bd_dom"/>
</dbReference>
<dbReference type="InterPro" id="IPR035651">
    <property type="entry name" value="BipA_V"/>
</dbReference>
<gene>
    <name evidence="6" type="primary">typA</name>
    <name evidence="3" type="synonym">bipA</name>
    <name evidence="6" type="ORF">GCM10009665_51970</name>
</gene>
<dbReference type="InterPro" id="IPR000640">
    <property type="entry name" value="EFG_V-like"/>
</dbReference>
<dbReference type="CDD" id="cd01891">
    <property type="entry name" value="TypA_BipA"/>
    <property type="match status" value="1"/>
</dbReference>
<dbReference type="Pfam" id="PF03144">
    <property type="entry name" value="GTP_EFTU_D2"/>
    <property type="match status" value="1"/>
</dbReference>
<keyword evidence="3" id="KW-0963">Cytoplasm</keyword>
<evidence type="ECO:0000256" key="1">
    <source>
        <dbReference type="ARBA" id="ARBA00022741"/>
    </source>
</evidence>
<feature type="binding site" evidence="3">
    <location>
        <begin position="162"/>
        <end position="165"/>
    </location>
    <ligand>
        <name>GTP</name>
        <dbReference type="ChEBI" id="CHEBI:37565"/>
    </ligand>
</feature>
<dbReference type="InterPro" id="IPR009000">
    <property type="entry name" value="Transl_B-barrel_sf"/>
</dbReference>
<dbReference type="InterPro" id="IPR027417">
    <property type="entry name" value="P-loop_NTPase"/>
</dbReference>
<evidence type="ECO:0000256" key="2">
    <source>
        <dbReference type="ARBA" id="ARBA00023134"/>
    </source>
</evidence>
<dbReference type="Proteomes" id="UP001500037">
    <property type="component" value="Unassembled WGS sequence"/>
</dbReference>
<keyword evidence="7" id="KW-1185">Reference proteome</keyword>
<feature type="domain" description="Tr-type G" evidence="5">
    <location>
        <begin position="31"/>
        <end position="238"/>
    </location>
</feature>
<comment type="subunit">
    <text evidence="3">Monomer.</text>
</comment>
<comment type="catalytic activity">
    <reaction evidence="3">
        <text>GTP + H2O = GDP + phosphate + H(+)</text>
        <dbReference type="Rhea" id="RHEA:19669"/>
        <dbReference type="ChEBI" id="CHEBI:15377"/>
        <dbReference type="ChEBI" id="CHEBI:15378"/>
        <dbReference type="ChEBI" id="CHEBI:37565"/>
        <dbReference type="ChEBI" id="CHEBI:43474"/>
        <dbReference type="ChEBI" id="CHEBI:58189"/>
    </reaction>
</comment>
<dbReference type="CDD" id="cd03710">
    <property type="entry name" value="BipA_TypA_C"/>
    <property type="match status" value="1"/>
</dbReference>
<dbReference type="Gene3D" id="2.40.50.250">
    <property type="entry name" value="bipa protein"/>
    <property type="match status" value="1"/>
</dbReference>
<dbReference type="NCBIfam" id="TIGR00231">
    <property type="entry name" value="small_GTP"/>
    <property type="match status" value="1"/>
</dbReference>
<dbReference type="HAMAP" id="MF_00849">
    <property type="entry name" value="BipA"/>
    <property type="match status" value="1"/>
</dbReference>
<keyword evidence="3" id="KW-0378">Hydrolase</keyword>
<comment type="subcellular location">
    <subcellularLocation>
        <location evidence="3">Cytoplasm</location>
    </subcellularLocation>
    <text evidence="3">Binds to ribosomes.</text>
</comment>
<name>A0ABP4HBH6_9ACTN</name>
<keyword evidence="3" id="KW-0820">tRNA-binding</keyword>
<dbReference type="InterPro" id="IPR047042">
    <property type="entry name" value="BipA_II"/>
</dbReference>
<feature type="region of interest" description="Disordered" evidence="4">
    <location>
        <begin position="1"/>
        <end position="21"/>
    </location>
</feature>
<keyword evidence="3" id="KW-0699">rRNA-binding</keyword>
<dbReference type="PROSITE" id="PS00301">
    <property type="entry name" value="G_TR_1"/>
    <property type="match status" value="1"/>
</dbReference>
<evidence type="ECO:0000313" key="7">
    <source>
        <dbReference type="Proteomes" id="UP001500037"/>
    </source>
</evidence>
<dbReference type="InterPro" id="IPR035647">
    <property type="entry name" value="EFG_III/V"/>
</dbReference>
<comment type="function">
    <text evidence="3">A 50S ribosomal subunit assembly protein with GTPase activity, required for 50S subunit assembly at low temperatures, may also play a role in translation. Binds GTP and analogs. Binds the 70S ribosome between the 30S and 50S subunits, in a similar position as ribosome-bound EF-G; it contacts a number of ribosomal proteins, both rRNAs and the A-site tRNA.</text>
</comment>
<dbReference type="Gene3D" id="3.30.70.240">
    <property type="match status" value="1"/>
</dbReference>
<dbReference type="Gene3D" id="3.30.70.870">
    <property type="entry name" value="Elongation Factor G (Translational Gtpase), domain 3"/>
    <property type="match status" value="1"/>
</dbReference>
<dbReference type="InterPro" id="IPR048876">
    <property type="entry name" value="BipA_C"/>
</dbReference>
<feature type="binding site" evidence="3">
    <location>
        <begin position="43"/>
        <end position="48"/>
    </location>
    <ligand>
        <name>GTP</name>
        <dbReference type="ChEBI" id="CHEBI:37565"/>
    </ligand>
</feature>
<evidence type="ECO:0000313" key="6">
    <source>
        <dbReference type="EMBL" id="GAA1254955.1"/>
    </source>
</evidence>
<dbReference type="Pfam" id="PF00009">
    <property type="entry name" value="GTP_EFTU"/>
    <property type="match status" value="1"/>
</dbReference>
<keyword evidence="1 3" id="KW-0547">Nucleotide-binding</keyword>
<dbReference type="InterPro" id="IPR004161">
    <property type="entry name" value="EFTu-like_2"/>
</dbReference>
<keyword evidence="2 3" id="KW-0342">GTP-binding</keyword>
<comment type="caution">
    <text evidence="6">The sequence shown here is derived from an EMBL/GenBank/DDBJ whole genome shotgun (WGS) entry which is preliminary data.</text>
</comment>
<keyword evidence="3" id="KW-0694">RNA-binding</keyword>
<dbReference type="NCBIfam" id="TIGR01394">
    <property type="entry name" value="TypA_BipA"/>
    <property type="match status" value="1"/>
</dbReference>
<dbReference type="PANTHER" id="PTHR42908">
    <property type="entry name" value="TRANSLATION ELONGATION FACTOR-RELATED"/>
    <property type="match status" value="1"/>
</dbReference>
<dbReference type="InterPro" id="IPR006298">
    <property type="entry name" value="BipA"/>
</dbReference>
<organism evidence="6 7">
    <name type="scientific">Kitasatospora nipponensis</name>
    <dbReference type="NCBI Taxonomy" id="258049"/>
    <lineage>
        <taxon>Bacteria</taxon>
        <taxon>Bacillati</taxon>
        <taxon>Actinomycetota</taxon>
        <taxon>Actinomycetes</taxon>
        <taxon>Kitasatosporales</taxon>
        <taxon>Streptomycetaceae</taxon>
        <taxon>Kitasatospora</taxon>
    </lineage>
</organism>
<sequence>MACDARRVDREWPGRRNPRFRESSLRMPTRNDIRNVAIVAHVDHGKTTLVDAMLKQAGAFAAHQHLDDRMMDSNDLEREKGITILAKNTAVKYHPKEGGAPITINIIDTPGHADFGGEVERGLSMVDAVVLLVDASEGPLPQTRFVLRKALTAKLPVILCINKTDRPDSRIDEVINETYDLFLDLDATEEQIEFPIVYACARDGVASMSKPENGTVPADSDSLEPFFSTILQHVPAPSYDEDAPLQAHVTNLDADNFLGRIALCRVEQGELRKGQQVAWMRRDGSVQQVKITELLMTEALTRKPAEVAGPGDICAVAGIPDIMIGETLADLENPVALPLITVDEPAISMVIGTNTSPLVGKGGKGHKVTARMVKDRLDRELIGNVSLRVLPTERPDAWEVQGRGELALAILVETMRRELFELTVGKPQVVTKVINGKTHEPVERMTIDSPEEYLGAITQLMATRKGRMETMTNHGSGWVRMEFIVPSRGLIGFRTQFLTDTRGTGIAHSIFEGHEPWFGELRMRNNGSLVADRAGVVTPFAMMGIQERGTLFVEPTTEVYEGMIVGENSRQDDMDINITKEKKLTNMRAASSDTTENLVPPRKLSLEQSLEFCREDECIEVTPETVRIRKVVLDQKERGRTASRAKKN</sequence>
<dbReference type="PANTHER" id="PTHR42908:SF8">
    <property type="entry name" value="TR-TYPE G DOMAIN-CONTAINING PROTEIN"/>
    <property type="match status" value="1"/>
</dbReference>
<dbReference type="Pfam" id="PF21018">
    <property type="entry name" value="BipA_C"/>
    <property type="match status" value="1"/>
</dbReference>